<feature type="region of interest" description="Disordered" evidence="12">
    <location>
        <begin position="603"/>
        <end position="686"/>
    </location>
</feature>
<dbReference type="InterPro" id="IPR041588">
    <property type="entry name" value="Integrase_H2C2"/>
</dbReference>
<dbReference type="GO" id="GO:0003677">
    <property type="term" value="F:DNA binding"/>
    <property type="evidence" value="ECO:0007669"/>
    <property type="project" value="UniProtKB-KW"/>
</dbReference>
<organism evidence="15 16">
    <name type="scientific">Phytophthora fragariae</name>
    <dbReference type="NCBI Taxonomy" id="53985"/>
    <lineage>
        <taxon>Eukaryota</taxon>
        <taxon>Sar</taxon>
        <taxon>Stramenopiles</taxon>
        <taxon>Oomycota</taxon>
        <taxon>Peronosporomycetes</taxon>
        <taxon>Peronosporales</taxon>
        <taxon>Peronosporaceae</taxon>
        <taxon>Phytophthora</taxon>
    </lineage>
</organism>
<evidence type="ECO:0000256" key="1">
    <source>
        <dbReference type="ARBA" id="ARBA00022670"/>
    </source>
</evidence>
<dbReference type="FunFam" id="1.10.340.70:FF:000001">
    <property type="entry name" value="Retrovirus-related Pol polyprotein from transposon gypsy-like Protein"/>
    <property type="match status" value="1"/>
</dbReference>
<feature type="domain" description="Reverse transcriptase" evidence="13">
    <location>
        <begin position="224"/>
        <end position="403"/>
    </location>
</feature>
<dbReference type="InterPro" id="IPR001584">
    <property type="entry name" value="Integrase_cat-core"/>
</dbReference>
<dbReference type="PANTHER" id="PTHR37984">
    <property type="entry name" value="PROTEIN CBG26694"/>
    <property type="match status" value="1"/>
</dbReference>
<keyword evidence="5" id="KW-0460">Magnesium</keyword>
<dbReference type="GO" id="GO:0006508">
    <property type="term" value="P:proteolysis"/>
    <property type="evidence" value="ECO:0007669"/>
    <property type="project" value="UniProtKB-KW"/>
</dbReference>
<evidence type="ECO:0000259" key="13">
    <source>
        <dbReference type="PROSITE" id="PS50878"/>
    </source>
</evidence>
<dbReference type="EMBL" id="QXGD01000143">
    <property type="protein sequence ID" value="KAE9250831.1"/>
    <property type="molecule type" value="Genomic_DNA"/>
</dbReference>
<feature type="compositionally biased region" description="Polar residues" evidence="12">
    <location>
        <begin position="652"/>
        <end position="668"/>
    </location>
</feature>
<evidence type="ECO:0000256" key="9">
    <source>
        <dbReference type="ARBA" id="ARBA00023125"/>
    </source>
</evidence>
<dbReference type="Gene3D" id="3.30.420.10">
    <property type="entry name" value="Ribonuclease H-like superfamily/Ribonuclease H"/>
    <property type="match status" value="1"/>
</dbReference>
<evidence type="ECO:0000256" key="6">
    <source>
        <dbReference type="ARBA" id="ARBA00022908"/>
    </source>
</evidence>
<keyword evidence="2" id="KW-0479">Metal-binding</keyword>
<comment type="caution">
    <text evidence="15">The sequence shown here is derived from an EMBL/GenBank/DDBJ whole genome shotgun (WGS) entry which is preliminary data.</text>
</comment>
<dbReference type="GO" id="GO:0046872">
    <property type="term" value="F:metal ion binding"/>
    <property type="evidence" value="ECO:0007669"/>
    <property type="project" value="UniProtKB-KW"/>
</dbReference>
<dbReference type="GO" id="GO:0015074">
    <property type="term" value="P:DNA integration"/>
    <property type="evidence" value="ECO:0007669"/>
    <property type="project" value="UniProtKB-KW"/>
</dbReference>
<sequence>MHSTRISSTVRLRPGGQALVVTEVQGKAPEDATVLIEGLQEVDATVRVARTLCTVNDGKVLVEVCNTSTEEVIISKHTLLAVATVVPETAFASSASTDGGKTPASEESRTKPEENPSWIDSILSAAATGASSSQGTMPELEKVLQEELNVDFSDSKLNEEQRALLRSLIELFCDMFVETSMTPGRTDLLQFSVDTGTHSPIKQRPYRVSKAEGDVMEAEIQQYLKLGHIRPSTSPWASPVLMIRKPDGGIRFCIDYRRLNAVTIKDCYPMPLIDDILDVLGKAKLFSTMDIASGYWNVPMAADSVEKTVFTCKYGLYEWLVMPFGLCNAVPAFERLMENVLIDLKWRTCLVYLDDCVLFSDDFPTHLVRLNQALERFRNAGFKLKMKKCKWGRDQVAFLGHIATPSGILPNPEKVKSVMNVKRPHDLHTVRAFLGLTSYFRRYIPGYAGISAPIERLKLKGAAFVWTDDCKAAFMQLKRKLIEPPILVYPDFSKRFKLYVDSSKQAVGACLMQTVDGRDRAVAYASKLLVGSEKNWIHKQDGTQEFDLFTDHKALVWVFDAGNRTSNAKLAMLERPWGLSRLHYSTVNVLAWADLLNVEEDDEEDRLVQVEEEDTVVSDPTTAEPRNDFSGNAEITPAPGLLEVEESGARLYQSQDDSAPHTPESQRTAVEEDDTEGEADSPQAESSLDEFGLDKFRFVEEQKRTPWIMAMVAFLEAGALPLDAQFRVSVLQMAPHFVIRNGVLMRLVHLRARAGPARTISVLVILLQFIETVLHYCHSDLFSAHAGLTKTIDRVRKHAYWHGWKKDAKEYVRACTTCGGGKGYRPWKNGLMQRMPVQELSGPFSLLVVDAIGPLVTTPRGNKYILNFVDYFTRWVEAFPVMALDTLTFVQIMVDEVLSRHGVPERLLSDRGPNFISSLAQSFYQTLGIKKVFGAAYHPQTQGLVERFNGTLLGMLRMYVGEAQTDWDVYLPRVLFAYRTSYHEALGDSPFFSLYGRDPVLPLDLAFLNTNEDWKSNEVAAYRRKLLLSLRDSRMMVERQLLKAQDRHERRLEGQAAVKFNEGDAVWVFQYFRARRGERRTKKLAFSWHGPYRVVGQVGENAYRVAIPSHPDRVVTVNVIRLKRFQGRWSRSFPNEVPEGVQSTPGVDDQGPHTEEGLPTTSFVERLSI</sequence>
<dbReference type="PROSITE" id="PS50878">
    <property type="entry name" value="RT_POL"/>
    <property type="match status" value="1"/>
</dbReference>
<evidence type="ECO:0000256" key="10">
    <source>
        <dbReference type="ARBA" id="ARBA00023172"/>
    </source>
</evidence>
<evidence type="ECO:0000256" key="8">
    <source>
        <dbReference type="ARBA" id="ARBA00022932"/>
    </source>
</evidence>
<dbReference type="Gene3D" id="1.10.340.70">
    <property type="match status" value="1"/>
</dbReference>
<keyword evidence="4" id="KW-0378">Hydrolase</keyword>
<dbReference type="InterPro" id="IPR000477">
    <property type="entry name" value="RT_dom"/>
</dbReference>
<evidence type="ECO:0008006" key="17">
    <source>
        <dbReference type="Google" id="ProtNLM"/>
    </source>
</evidence>
<evidence type="ECO:0000256" key="12">
    <source>
        <dbReference type="SAM" id="MobiDB-lite"/>
    </source>
</evidence>
<accession>A0A6A4A7C0</accession>
<proteinExistence type="predicted"/>
<evidence type="ECO:0000313" key="15">
    <source>
        <dbReference type="EMBL" id="KAE9250831.1"/>
    </source>
</evidence>
<dbReference type="InterPro" id="IPR012337">
    <property type="entry name" value="RNaseH-like_sf"/>
</dbReference>
<keyword evidence="8" id="KW-0808">Transferase</keyword>
<dbReference type="InterPro" id="IPR043502">
    <property type="entry name" value="DNA/RNA_pol_sf"/>
</dbReference>
<feature type="domain" description="Integrase catalytic" evidence="14">
    <location>
        <begin position="839"/>
        <end position="998"/>
    </location>
</feature>
<dbReference type="Pfam" id="PF24626">
    <property type="entry name" value="SH3_Tf2-1"/>
    <property type="match status" value="1"/>
</dbReference>
<feature type="region of interest" description="Disordered" evidence="12">
    <location>
        <begin position="92"/>
        <end position="117"/>
    </location>
</feature>
<dbReference type="AlphaFoldDB" id="A0A6A4A7C0"/>
<dbReference type="Gene3D" id="3.30.70.270">
    <property type="match status" value="2"/>
</dbReference>
<dbReference type="PANTHER" id="PTHR37984:SF5">
    <property type="entry name" value="PROTEIN NYNRIN-LIKE"/>
    <property type="match status" value="1"/>
</dbReference>
<dbReference type="Pfam" id="PF00665">
    <property type="entry name" value="rve"/>
    <property type="match status" value="1"/>
</dbReference>
<protein>
    <recommendedName>
        <fullName evidence="17">Integrase catalytic domain-containing protein</fullName>
    </recommendedName>
</protein>
<dbReference type="Pfam" id="PF17921">
    <property type="entry name" value="Integrase_H2C2"/>
    <property type="match status" value="1"/>
</dbReference>
<evidence type="ECO:0000259" key="14">
    <source>
        <dbReference type="PROSITE" id="PS50994"/>
    </source>
</evidence>
<dbReference type="InterPro" id="IPR043128">
    <property type="entry name" value="Rev_trsase/Diguanyl_cyclase"/>
</dbReference>
<dbReference type="GO" id="GO:0003964">
    <property type="term" value="F:RNA-directed DNA polymerase activity"/>
    <property type="evidence" value="ECO:0007669"/>
    <property type="project" value="UniProtKB-KW"/>
</dbReference>
<evidence type="ECO:0000256" key="11">
    <source>
        <dbReference type="ARBA" id="ARBA00023268"/>
    </source>
</evidence>
<gene>
    <name evidence="15" type="ORF">PF002_g4588</name>
</gene>
<evidence type="ECO:0000256" key="4">
    <source>
        <dbReference type="ARBA" id="ARBA00022801"/>
    </source>
</evidence>
<keyword evidence="8" id="KW-0548">Nucleotidyltransferase</keyword>
<feature type="compositionally biased region" description="Basic and acidic residues" evidence="12">
    <location>
        <begin position="104"/>
        <end position="114"/>
    </location>
</feature>
<evidence type="ECO:0000256" key="7">
    <source>
        <dbReference type="ARBA" id="ARBA00022918"/>
    </source>
</evidence>
<name>A0A6A4A7C0_9STRA</name>
<dbReference type="InterPro" id="IPR056924">
    <property type="entry name" value="SH3_Tf2-1"/>
</dbReference>
<dbReference type="FunFam" id="3.30.70.270:FF:000045">
    <property type="entry name" value="Transposon Tf2-7 polyprotein"/>
    <property type="match status" value="1"/>
</dbReference>
<dbReference type="InterPro" id="IPR041577">
    <property type="entry name" value="RT_RNaseH_2"/>
</dbReference>
<dbReference type="GO" id="GO:0006310">
    <property type="term" value="P:DNA recombination"/>
    <property type="evidence" value="ECO:0007669"/>
    <property type="project" value="UniProtKB-KW"/>
</dbReference>
<keyword evidence="8" id="KW-0239">DNA-directed DNA polymerase</keyword>
<reference evidence="15 16" key="1">
    <citation type="submission" date="2018-08" db="EMBL/GenBank/DDBJ databases">
        <title>Genomic investigation of the strawberry pathogen Phytophthora fragariae indicates pathogenicity is determined by transcriptional variation in three key races.</title>
        <authorList>
            <person name="Adams T.M."/>
            <person name="Armitage A.D."/>
            <person name="Sobczyk M.K."/>
            <person name="Bates H.J."/>
            <person name="Dunwell J.M."/>
            <person name="Nellist C.F."/>
            <person name="Harrison R.J."/>
        </authorList>
    </citation>
    <scope>NUCLEOTIDE SEQUENCE [LARGE SCALE GENOMIC DNA]</scope>
    <source>
        <strain evidence="15 16">BC-1</strain>
    </source>
</reference>
<dbReference type="FunFam" id="3.30.420.10:FF:000032">
    <property type="entry name" value="Retrovirus-related Pol polyprotein from transposon 297-like Protein"/>
    <property type="match status" value="1"/>
</dbReference>
<dbReference type="Proteomes" id="UP000440367">
    <property type="component" value="Unassembled WGS sequence"/>
</dbReference>
<dbReference type="Gene3D" id="3.10.20.370">
    <property type="match status" value="1"/>
</dbReference>
<dbReference type="Pfam" id="PF17919">
    <property type="entry name" value="RT_RNaseH_2"/>
    <property type="match status" value="1"/>
</dbReference>
<dbReference type="Pfam" id="PF00078">
    <property type="entry name" value="RVT_1"/>
    <property type="match status" value="1"/>
</dbReference>
<evidence type="ECO:0000256" key="2">
    <source>
        <dbReference type="ARBA" id="ARBA00022723"/>
    </source>
</evidence>
<dbReference type="SUPFAM" id="SSF53098">
    <property type="entry name" value="Ribonuclease H-like"/>
    <property type="match status" value="1"/>
</dbReference>
<evidence type="ECO:0000313" key="16">
    <source>
        <dbReference type="Proteomes" id="UP000440367"/>
    </source>
</evidence>
<dbReference type="InterPro" id="IPR050951">
    <property type="entry name" value="Retrovirus_Pol_polyprotein"/>
</dbReference>
<feature type="region of interest" description="Disordered" evidence="12">
    <location>
        <begin position="1133"/>
        <end position="1160"/>
    </location>
</feature>
<dbReference type="CDD" id="cd01647">
    <property type="entry name" value="RT_LTR"/>
    <property type="match status" value="1"/>
</dbReference>
<dbReference type="PROSITE" id="PS50994">
    <property type="entry name" value="INTEGRASE"/>
    <property type="match status" value="1"/>
</dbReference>
<dbReference type="Gene3D" id="3.10.10.10">
    <property type="entry name" value="HIV Type 1 Reverse Transcriptase, subunit A, domain 1"/>
    <property type="match status" value="1"/>
</dbReference>
<keyword evidence="10" id="KW-0233">DNA recombination</keyword>
<keyword evidence="7" id="KW-0695">RNA-directed DNA polymerase</keyword>
<dbReference type="GO" id="GO:0003887">
    <property type="term" value="F:DNA-directed DNA polymerase activity"/>
    <property type="evidence" value="ECO:0007669"/>
    <property type="project" value="UniProtKB-KW"/>
</dbReference>
<evidence type="ECO:0000256" key="5">
    <source>
        <dbReference type="ARBA" id="ARBA00022842"/>
    </source>
</evidence>
<keyword evidence="9" id="KW-0238">DNA-binding</keyword>
<evidence type="ECO:0000256" key="3">
    <source>
        <dbReference type="ARBA" id="ARBA00022750"/>
    </source>
</evidence>
<keyword evidence="1" id="KW-0645">Protease</keyword>
<keyword evidence="11" id="KW-0511">Multifunctional enzyme</keyword>
<feature type="compositionally biased region" description="Acidic residues" evidence="12">
    <location>
        <begin position="603"/>
        <end position="616"/>
    </location>
</feature>
<dbReference type="SUPFAM" id="SSF56672">
    <property type="entry name" value="DNA/RNA polymerases"/>
    <property type="match status" value="1"/>
</dbReference>
<dbReference type="GO" id="GO:0004190">
    <property type="term" value="F:aspartic-type endopeptidase activity"/>
    <property type="evidence" value="ECO:0007669"/>
    <property type="project" value="UniProtKB-KW"/>
</dbReference>
<keyword evidence="6" id="KW-0229">DNA integration</keyword>
<dbReference type="InterPro" id="IPR036397">
    <property type="entry name" value="RNaseH_sf"/>
</dbReference>
<keyword evidence="3" id="KW-0064">Aspartyl protease</keyword>